<proteinExistence type="inferred from homology"/>
<dbReference type="GO" id="GO:0015629">
    <property type="term" value="C:actin cytoskeleton"/>
    <property type="evidence" value="ECO:0007669"/>
    <property type="project" value="TreeGrafter"/>
</dbReference>
<dbReference type="InterPro" id="IPR036872">
    <property type="entry name" value="CH_dom_sf"/>
</dbReference>
<dbReference type="InterPro" id="IPR003096">
    <property type="entry name" value="SM22_calponin"/>
</dbReference>
<dbReference type="SMART" id="SM00033">
    <property type="entry name" value="CH"/>
    <property type="match status" value="1"/>
</dbReference>
<dbReference type="PROSITE" id="PS01052">
    <property type="entry name" value="CALPONIN_1"/>
    <property type="match status" value="1"/>
</dbReference>
<name>A0A226CXJ0_FOLCA</name>
<dbReference type="PANTHER" id="PTHR47385">
    <property type="entry name" value="CALPONIN"/>
    <property type="match status" value="1"/>
</dbReference>
<evidence type="ECO:0000313" key="5">
    <source>
        <dbReference type="EMBL" id="OXA37663.1"/>
    </source>
</evidence>
<evidence type="ECO:0000256" key="2">
    <source>
        <dbReference type="RuleBase" id="RU361224"/>
    </source>
</evidence>
<dbReference type="Pfam" id="PF00402">
    <property type="entry name" value="Calponin"/>
    <property type="match status" value="1"/>
</dbReference>
<dbReference type="OMA" id="GVMEISC"/>
<evidence type="ECO:0000256" key="1">
    <source>
        <dbReference type="ARBA" id="ARBA00009631"/>
    </source>
</evidence>
<feature type="region of interest" description="Disordered" evidence="3">
    <location>
        <begin position="189"/>
        <end position="211"/>
    </location>
</feature>
<sequence>MAYHGPSYGLSRECHLKAQAKFNLDRAKEAVTWVEAVVNRNLTSESNNNNGNHNGFDGVRDQLDFAVKLKDGVALCELINKLCPNAVKKINTSPAPFKQRENLEMFLKGCETYGMKSQDLFQVNDLYENKNLYMVVDCLFSLGGMAQKNGFDGARLGVRVSNENKRNFTPEKLAESNKIIGLQYGSNRGASQAGMGSFGNSRKILPDGERK</sequence>
<evidence type="ECO:0000313" key="6">
    <source>
        <dbReference type="Proteomes" id="UP000198287"/>
    </source>
</evidence>
<feature type="domain" description="Calponin-homology (CH)" evidence="4">
    <location>
        <begin position="24"/>
        <end position="147"/>
    </location>
</feature>
<gene>
    <name evidence="5" type="ORF">Fcan01_27581</name>
</gene>
<dbReference type="PROSITE" id="PS50021">
    <property type="entry name" value="CH"/>
    <property type="match status" value="1"/>
</dbReference>
<evidence type="ECO:0000259" key="4">
    <source>
        <dbReference type="PROSITE" id="PS50021"/>
    </source>
</evidence>
<reference evidence="5 6" key="1">
    <citation type="submission" date="2015-12" db="EMBL/GenBank/DDBJ databases">
        <title>The genome of Folsomia candida.</title>
        <authorList>
            <person name="Faddeeva A."/>
            <person name="Derks M.F."/>
            <person name="Anvar Y."/>
            <person name="Smit S."/>
            <person name="Van Straalen N."/>
            <person name="Roelofs D."/>
        </authorList>
    </citation>
    <scope>NUCLEOTIDE SEQUENCE [LARGE SCALE GENOMIC DNA]</scope>
    <source>
        <strain evidence="5 6">VU population</strain>
        <tissue evidence="5">Whole body</tissue>
    </source>
</reference>
<evidence type="ECO:0000256" key="3">
    <source>
        <dbReference type="SAM" id="MobiDB-lite"/>
    </source>
</evidence>
<dbReference type="Gene3D" id="1.10.418.10">
    <property type="entry name" value="Calponin-like domain"/>
    <property type="match status" value="1"/>
</dbReference>
<dbReference type="STRING" id="158441.A0A226CXJ0"/>
<dbReference type="InterPro" id="IPR001715">
    <property type="entry name" value="CH_dom"/>
</dbReference>
<dbReference type="PANTHER" id="PTHR47385:SF5">
    <property type="entry name" value="TRANSGELIN"/>
    <property type="match status" value="1"/>
</dbReference>
<dbReference type="EMBL" id="LNIX01000054">
    <property type="protein sequence ID" value="OXA37663.1"/>
    <property type="molecule type" value="Genomic_DNA"/>
</dbReference>
<comment type="similarity">
    <text evidence="1 2">Belongs to the calponin family.</text>
</comment>
<comment type="caution">
    <text evidence="5">The sequence shown here is derived from an EMBL/GenBank/DDBJ whole genome shotgun (WGS) entry which is preliminary data.</text>
</comment>
<protein>
    <recommendedName>
        <fullName evidence="2">Transgelin</fullName>
    </recommendedName>
</protein>
<dbReference type="PROSITE" id="PS51122">
    <property type="entry name" value="CALPONIN_2"/>
    <property type="match status" value="1"/>
</dbReference>
<dbReference type="OrthoDB" id="21595at2759"/>
<dbReference type="GO" id="GO:0007015">
    <property type="term" value="P:actin filament organization"/>
    <property type="evidence" value="ECO:0007669"/>
    <property type="project" value="TreeGrafter"/>
</dbReference>
<accession>A0A226CXJ0</accession>
<dbReference type="Pfam" id="PF00307">
    <property type="entry name" value="CH"/>
    <property type="match status" value="1"/>
</dbReference>
<dbReference type="Proteomes" id="UP000198287">
    <property type="component" value="Unassembled WGS sequence"/>
</dbReference>
<dbReference type="GO" id="GO:0051015">
    <property type="term" value="F:actin filament binding"/>
    <property type="evidence" value="ECO:0007669"/>
    <property type="project" value="TreeGrafter"/>
</dbReference>
<dbReference type="InterPro" id="IPR050606">
    <property type="entry name" value="Calponin-like"/>
</dbReference>
<dbReference type="PRINTS" id="PR00888">
    <property type="entry name" value="SM22CALPONIN"/>
</dbReference>
<dbReference type="InterPro" id="IPR000557">
    <property type="entry name" value="Calponin_repeat"/>
</dbReference>
<organism evidence="5 6">
    <name type="scientific">Folsomia candida</name>
    <name type="common">Springtail</name>
    <dbReference type="NCBI Taxonomy" id="158441"/>
    <lineage>
        <taxon>Eukaryota</taxon>
        <taxon>Metazoa</taxon>
        <taxon>Ecdysozoa</taxon>
        <taxon>Arthropoda</taxon>
        <taxon>Hexapoda</taxon>
        <taxon>Collembola</taxon>
        <taxon>Entomobryomorpha</taxon>
        <taxon>Isotomoidea</taxon>
        <taxon>Isotomidae</taxon>
        <taxon>Proisotominae</taxon>
        <taxon>Folsomia</taxon>
    </lineage>
</organism>
<keyword evidence="6" id="KW-1185">Reference proteome</keyword>
<dbReference type="SUPFAM" id="SSF47576">
    <property type="entry name" value="Calponin-homology domain, CH-domain"/>
    <property type="match status" value="1"/>
</dbReference>
<dbReference type="AlphaFoldDB" id="A0A226CXJ0"/>